<gene>
    <name evidence="1" type="ORF">OGATHE_004313</name>
</gene>
<dbReference type="AlphaFoldDB" id="A0A1B7SIB4"/>
<comment type="caution">
    <text evidence="1">The sequence shown here is derived from an EMBL/GenBank/DDBJ whole genome shotgun (WGS) entry which is preliminary data.</text>
</comment>
<dbReference type="RefSeq" id="XP_018211131.1">
    <property type="nucleotide sequence ID" value="XM_018357301.1"/>
</dbReference>
<sequence>MIRSRLGITNIVQAHLKRGFSVSVSRTLIYKSQPKIPKPAIEAEQTNSPVVDTKDADKLARLEQSRWYRWTPRILKPYARSMTMRPLGFGISFAILHEITAIVPFLGLWWVFLHYNWVPLNVPQDLLARGAEVLSKGLINLDVDLVEKTKIVTAGANAYAAAKLLLPVRLPVCFALAPFFDRWCIKPVQVAWRRLKERAKAKRAANKAPPK</sequence>
<dbReference type="Proteomes" id="UP000788993">
    <property type="component" value="Unassembled WGS sequence"/>
</dbReference>
<keyword evidence="2" id="KW-1185">Reference proteome</keyword>
<reference evidence="1" key="2">
    <citation type="submission" date="2021-01" db="EMBL/GenBank/DDBJ databases">
        <authorList>
            <person name="Schikora-Tamarit M.A."/>
        </authorList>
    </citation>
    <scope>NUCLEOTIDE SEQUENCE</scope>
    <source>
        <strain evidence="1">NCAIM Y.01608</strain>
    </source>
</reference>
<organism evidence="1 2">
    <name type="scientific">Ogataea polymorpha</name>
    <dbReference type="NCBI Taxonomy" id="460523"/>
    <lineage>
        <taxon>Eukaryota</taxon>
        <taxon>Fungi</taxon>
        <taxon>Dikarya</taxon>
        <taxon>Ascomycota</taxon>
        <taxon>Saccharomycotina</taxon>
        <taxon>Pichiomycetes</taxon>
        <taxon>Pichiales</taxon>
        <taxon>Pichiaceae</taxon>
        <taxon>Ogataea</taxon>
    </lineage>
</organism>
<proteinExistence type="predicted"/>
<name>A0A1B7SIB4_9ASCO</name>
<reference evidence="1" key="1">
    <citation type="journal article" date="2021" name="Open Biol.">
        <title>Shared evolutionary footprints suggest mitochondrial oxidative damage underlies multiple complex I losses in fungi.</title>
        <authorList>
            <person name="Schikora-Tamarit M.A."/>
            <person name="Marcet-Houben M."/>
            <person name="Nosek J."/>
            <person name="Gabaldon T."/>
        </authorList>
    </citation>
    <scope>NUCLEOTIDE SEQUENCE</scope>
    <source>
        <strain evidence="1">NCAIM Y.01608</strain>
    </source>
</reference>
<dbReference type="OrthoDB" id="5580261at2759"/>
<dbReference type="PANTHER" id="PTHR28002:SF1">
    <property type="entry name" value="MIOREX COMPLEX COMPONENT 11"/>
    <property type="match status" value="1"/>
</dbReference>
<dbReference type="Pfam" id="PF10306">
    <property type="entry name" value="FLILHELTA"/>
    <property type="match status" value="1"/>
</dbReference>
<dbReference type="GO" id="GO:0005739">
    <property type="term" value="C:mitochondrion"/>
    <property type="evidence" value="ECO:0007669"/>
    <property type="project" value="TreeGrafter"/>
</dbReference>
<protein>
    <submittedName>
        <fullName evidence="1">Uncharacterized protein</fullName>
    </submittedName>
</protein>
<accession>A0A1B7SIB4</accession>
<evidence type="ECO:0000313" key="1">
    <source>
        <dbReference type="EMBL" id="KAH3662737.1"/>
    </source>
</evidence>
<dbReference type="EMBL" id="JAEUBD010001266">
    <property type="protein sequence ID" value="KAH3662737.1"/>
    <property type="molecule type" value="Genomic_DNA"/>
</dbReference>
<evidence type="ECO:0000313" key="2">
    <source>
        <dbReference type="Proteomes" id="UP000788993"/>
    </source>
</evidence>
<dbReference type="InterPro" id="IPR018811">
    <property type="entry name" value="MRX11"/>
</dbReference>
<dbReference type="PANTHER" id="PTHR28002">
    <property type="entry name" value="MIOREX COMPLEX COMPONENT 11"/>
    <property type="match status" value="1"/>
</dbReference>